<dbReference type="GO" id="GO:0030170">
    <property type="term" value="F:pyridoxal phosphate binding"/>
    <property type="evidence" value="ECO:0007669"/>
    <property type="project" value="InterPro"/>
</dbReference>
<dbReference type="GO" id="GO:0006094">
    <property type="term" value="P:gluconeogenesis"/>
    <property type="evidence" value="ECO:0007669"/>
    <property type="project" value="UniProtKB-KW"/>
</dbReference>
<keyword evidence="7" id="KW-0963">Cytoplasm</keyword>
<protein>
    <recommendedName>
        <fullName evidence="5">L-serine ammonia-lyase</fullName>
        <ecNumber evidence="5">4.3.1.17</ecNumber>
    </recommendedName>
</protein>
<dbReference type="KEGG" id="clus:A9F13_06g00418"/>
<dbReference type="EC" id="4.3.1.17" evidence="5"/>
<dbReference type="GO" id="GO:0006565">
    <property type="term" value="P:L-serine catabolic process"/>
    <property type="evidence" value="ECO:0007669"/>
    <property type="project" value="TreeGrafter"/>
</dbReference>
<evidence type="ECO:0000256" key="2">
    <source>
        <dbReference type="ARBA" id="ARBA00004496"/>
    </source>
</evidence>
<dbReference type="PROSITE" id="PS00165">
    <property type="entry name" value="DEHYDRATASE_SER_THR"/>
    <property type="match status" value="1"/>
</dbReference>
<dbReference type="GO" id="GO:0005737">
    <property type="term" value="C:cytoplasm"/>
    <property type="evidence" value="ECO:0007669"/>
    <property type="project" value="UniProtKB-SubCell"/>
</dbReference>
<dbReference type="InterPro" id="IPR036052">
    <property type="entry name" value="TrpB-like_PALP_sf"/>
</dbReference>
<keyword evidence="9" id="KW-0456">Lyase</keyword>
<evidence type="ECO:0000256" key="1">
    <source>
        <dbReference type="ARBA" id="ARBA00001933"/>
    </source>
</evidence>
<gene>
    <name evidence="12" type="ORF">A9F13_06g00418</name>
</gene>
<evidence type="ECO:0000256" key="5">
    <source>
        <dbReference type="ARBA" id="ARBA00012093"/>
    </source>
</evidence>
<dbReference type="PANTHER" id="PTHR48078:SF2">
    <property type="entry name" value="CATABOLIC L-SERINE_THREONINE DEHYDRATASE"/>
    <property type="match status" value="1"/>
</dbReference>
<evidence type="ECO:0000313" key="12">
    <source>
        <dbReference type="EMBL" id="OVF08920.1"/>
    </source>
</evidence>
<dbReference type="InterPro" id="IPR001926">
    <property type="entry name" value="TrpB-like_PALP"/>
</dbReference>
<evidence type="ECO:0000256" key="6">
    <source>
        <dbReference type="ARBA" id="ARBA00022432"/>
    </source>
</evidence>
<reference evidence="12 13" key="1">
    <citation type="submission" date="2017-04" db="EMBL/GenBank/DDBJ databases">
        <title>Draft genome of the yeast Clavispora lusitaniae type strain CBS 6936.</title>
        <authorList>
            <person name="Durrens P."/>
            <person name="Klopp C."/>
            <person name="Biteau N."/>
            <person name="Fitton-Ouhabi V."/>
            <person name="Dementhon K."/>
            <person name="Accoceberry I."/>
            <person name="Sherman D.J."/>
            <person name="Noel T."/>
        </authorList>
    </citation>
    <scope>NUCLEOTIDE SEQUENCE [LARGE SCALE GENOMIC DNA]</scope>
    <source>
        <strain evidence="12 13">CBS 6936</strain>
    </source>
</reference>
<evidence type="ECO:0000256" key="7">
    <source>
        <dbReference type="ARBA" id="ARBA00022490"/>
    </source>
</evidence>
<organism evidence="12 13">
    <name type="scientific">Clavispora lusitaniae</name>
    <name type="common">Candida lusitaniae</name>
    <dbReference type="NCBI Taxonomy" id="36911"/>
    <lineage>
        <taxon>Eukaryota</taxon>
        <taxon>Fungi</taxon>
        <taxon>Dikarya</taxon>
        <taxon>Ascomycota</taxon>
        <taxon>Saccharomycotina</taxon>
        <taxon>Pichiomycetes</taxon>
        <taxon>Metschnikowiaceae</taxon>
        <taxon>Clavispora</taxon>
    </lineage>
</organism>
<evidence type="ECO:0000256" key="8">
    <source>
        <dbReference type="ARBA" id="ARBA00022898"/>
    </source>
</evidence>
<dbReference type="InterPro" id="IPR000634">
    <property type="entry name" value="Ser/Thr_deHydtase_PyrdxlP-BS"/>
</dbReference>
<keyword evidence="6" id="KW-0312">Gluconeogenesis</keyword>
<dbReference type="SUPFAM" id="SSF53686">
    <property type="entry name" value="Tryptophan synthase beta subunit-like PLP-dependent enzymes"/>
    <property type="match status" value="1"/>
</dbReference>
<feature type="domain" description="Tryptophan synthase beta chain-like PALP" evidence="11">
    <location>
        <begin position="8"/>
        <end position="315"/>
    </location>
</feature>
<evidence type="ECO:0000256" key="9">
    <source>
        <dbReference type="ARBA" id="ARBA00023239"/>
    </source>
</evidence>
<dbReference type="Gene3D" id="3.40.50.1100">
    <property type="match status" value="2"/>
</dbReference>
<dbReference type="FunFam" id="3.40.50.1100:FF:000040">
    <property type="entry name" value="L-serine dehydratase, putative"/>
    <property type="match status" value="1"/>
</dbReference>
<name>A0AA91Q0E6_CLALS</name>
<dbReference type="Proteomes" id="UP000195602">
    <property type="component" value="Unassembled WGS sequence"/>
</dbReference>
<dbReference type="GO" id="GO:0006567">
    <property type="term" value="P:L-threonine catabolic process"/>
    <property type="evidence" value="ECO:0007669"/>
    <property type="project" value="TreeGrafter"/>
</dbReference>
<dbReference type="GO" id="GO:0009097">
    <property type="term" value="P:isoleucine biosynthetic process"/>
    <property type="evidence" value="ECO:0007669"/>
    <property type="project" value="TreeGrafter"/>
</dbReference>
<dbReference type="GO" id="GO:0004794">
    <property type="term" value="F:threonine deaminase activity"/>
    <property type="evidence" value="ECO:0007669"/>
    <property type="project" value="TreeGrafter"/>
</dbReference>
<evidence type="ECO:0000256" key="3">
    <source>
        <dbReference type="ARBA" id="ARBA00004742"/>
    </source>
</evidence>
<accession>A0AA91Q0E6</accession>
<sequence length="332" mass="35944">MVAPAIKTELVDVTADFNADCRFLFKLEHQQPSGSFKLRGMSRLIEKSIADANATGKQNLHVFTSSGGNAGIAAAYASKFYGVPCTVVLPQTVKQTTLDQLSDLGASIMIFGEHWGAADEHLRNVVMPKTTKDEAQLYCHPFDNEILWEGHGDIVDEMVYQLKDLNVDPVHVKGIVCSCGGGGLYNGLVAGCHRNPSLKDVPMLVLETFQTASFDAAIKANEIVALPKIETLVTTLGSPYVATQTLANYKSHKTSVRLMDDLEAVEGTIEYFDKYGVLVEPSCGATVATATRKKDFLQVFGSLGAEDVIIFIICGGSATSVETLENYRNLLI</sequence>
<comment type="catalytic activity">
    <reaction evidence="10">
        <text>L-serine = pyruvate + NH4(+)</text>
        <dbReference type="Rhea" id="RHEA:19169"/>
        <dbReference type="ChEBI" id="CHEBI:15361"/>
        <dbReference type="ChEBI" id="CHEBI:28938"/>
        <dbReference type="ChEBI" id="CHEBI:33384"/>
        <dbReference type="EC" id="4.3.1.17"/>
    </reaction>
</comment>
<comment type="similarity">
    <text evidence="4">Belongs to the serine/threonine dehydratase family.</text>
</comment>
<evidence type="ECO:0000256" key="4">
    <source>
        <dbReference type="ARBA" id="ARBA00010869"/>
    </source>
</evidence>
<comment type="pathway">
    <text evidence="3">Carbohydrate biosynthesis; gluconeogenesis.</text>
</comment>
<evidence type="ECO:0000313" key="13">
    <source>
        <dbReference type="Proteomes" id="UP000195602"/>
    </source>
</evidence>
<evidence type="ECO:0000256" key="10">
    <source>
        <dbReference type="ARBA" id="ARBA00049406"/>
    </source>
</evidence>
<proteinExistence type="inferred from homology"/>
<dbReference type="Pfam" id="PF00291">
    <property type="entry name" value="PALP"/>
    <property type="match status" value="1"/>
</dbReference>
<dbReference type="EMBL" id="LYUB02000006">
    <property type="protein sequence ID" value="OVF08920.1"/>
    <property type="molecule type" value="Genomic_DNA"/>
</dbReference>
<comment type="subcellular location">
    <subcellularLocation>
        <location evidence="2">Cytoplasm</location>
    </subcellularLocation>
</comment>
<comment type="caution">
    <text evidence="12">The sequence shown here is derived from an EMBL/GenBank/DDBJ whole genome shotgun (WGS) entry which is preliminary data.</text>
</comment>
<dbReference type="InterPro" id="IPR050147">
    <property type="entry name" value="Ser/Thr_Dehydratase"/>
</dbReference>
<dbReference type="GO" id="GO:0003941">
    <property type="term" value="F:L-serine ammonia-lyase activity"/>
    <property type="evidence" value="ECO:0007669"/>
    <property type="project" value="UniProtKB-EC"/>
</dbReference>
<evidence type="ECO:0000259" key="11">
    <source>
        <dbReference type="Pfam" id="PF00291"/>
    </source>
</evidence>
<dbReference type="AlphaFoldDB" id="A0AA91Q0E6"/>
<comment type="cofactor">
    <cofactor evidence="1">
        <name>pyridoxal 5'-phosphate</name>
        <dbReference type="ChEBI" id="CHEBI:597326"/>
    </cofactor>
</comment>
<keyword evidence="8" id="KW-0663">Pyridoxal phosphate</keyword>
<dbReference type="PANTHER" id="PTHR48078">
    <property type="entry name" value="THREONINE DEHYDRATASE, MITOCHONDRIAL-RELATED"/>
    <property type="match status" value="1"/>
</dbReference>